<organism evidence="3 4">
    <name type="scientific">Sporomusa termitida</name>
    <dbReference type="NCBI Taxonomy" id="2377"/>
    <lineage>
        <taxon>Bacteria</taxon>
        <taxon>Bacillati</taxon>
        <taxon>Bacillota</taxon>
        <taxon>Negativicutes</taxon>
        <taxon>Selenomonadales</taxon>
        <taxon>Sporomusaceae</taxon>
        <taxon>Sporomusa</taxon>
    </lineage>
</organism>
<evidence type="ECO:0000313" key="3">
    <source>
        <dbReference type="EMBL" id="QDR82598.1"/>
    </source>
</evidence>
<dbReference type="OrthoDB" id="5614404at2"/>
<dbReference type="SUPFAM" id="SSF103039">
    <property type="entry name" value="CheC-like"/>
    <property type="match status" value="1"/>
</dbReference>
<dbReference type="InterPro" id="IPR028051">
    <property type="entry name" value="CheX-like_dom"/>
</dbReference>
<feature type="domain" description="Chemotaxis phosphatase CheX-like" evidence="2">
    <location>
        <begin position="186"/>
        <end position="259"/>
    </location>
</feature>
<evidence type="ECO:0000313" key="4">
    <source>
        <dbReference type="Proteomes" id="UP000320776"/>
    </source>
</evidence>
<dbReference type="SUPFAM" id="SSF160246">
    <property type="entry name" value="EspE N-terminal domain-like"/>
    <property type="match status" value="1"/>
</dbReference>
<evidence type="ECO:0000256" key="1">
    <source>
        <dbReference type="ARBA" id="ARBA00022500"/>
    </source>
</evidence>
<dbReference type="InterPro" id="IPR037257">
    <property type="entry name" value="T2SS_E_N_sf"/>
</dbReference>
<dbReference type="AlphaFoldDB" id="A0A517DZ56"/>
<sequence>MFNQYFGHYLLNKGFLTPDQLFQSLQNERSARVRLGTLAVDAGLLTGKQAEELHDLQRAKDKKFGELALEQGYLTAAQVDRLLAAQGQGHLALVQAITDNGYLTLTAIEKALADFRQEYGITGDSPLTADDAELNRLLDFSRAGDKAPLLYSYAGLTLRNIVRFLNDTPFLLPQTAQASAAGCWVASQQLTGDPAVKIDLIMDEQTVLATAGRFSGETLTSVDELALDSIGEFLNVHNGVFGSLLSDKGFKVDLQPQTIQRQEPAPDGAGYRLAINTSLGRFDFIIAVQ</sequence>
<protein>
    <recommendedName>
        <fullName evidence="2">Chemotaxis phosphatase CheX-like domain-containing protein</fullName>
    </recommendedName>
</protein>
<dbReference type="EMBL" id="CP036259">
    <property type="protein sequence ID" value="QDR82598.1"/>
    <property type="molecule type" value="Genomic_DNA"/>
</dbReference>
<keyword evidence="1" id="KW-0145">Chemotaxis</keyword>
<reference evidence="3 4" key="1">
    <citation type="submission" date="2019-02" db="EMBL/GenBank/DDBJ databases">
        <title>Closed genome of Sporomusa termitida DSM 4440.</title>
        <authorList>
            <person name="Poehlein A."/>
            <person name="Daniel R."/>
        </authorList>
    </citation>
    <scope>NUCLEOTIDE SEQUENCE [LARGE SCALE GENOMIC DNA]</scope>
    <source>
        <strain evidence="3 4">DSM 4440</strain>
    </source>
</reference>
<name>A0A517DZ56_9FIRM</name>
<dbReference type="InterPro" id="IPR028976">
    <property type="entry name" value="CheC-like_sf"/>
</dbReference>
<keyword evidence="4" id="KW-1185">Reference proteome</keyword>
<dbReference type="GO" id="GO:0006935">
    <property type="term" value="P:chemotaxis"/>
    <property type="evidence" value="ECO:0007669"/>
    <property type="project" value="UniProtKB-KW"/>
</dbReference>
<dbReference type="RefSeq" id="WP_144351972.1">
    <property type="nucleotide sequence ID" value="NZ_CP036259.1"/>
</dbReference>
<proteinExistence type="predicted"/>
<dbReference type="KEGG" id="sted:SPTER_40260"/>
<dbReference type="Pfam" id="PF13690">
    <property type="entry name" value="CheX"/>
    <property type="match status" value="1"/>
</dbReference>
<evidence type="ECO:0000259" key="2">
    <source>
        <dbReference type="Pfam" id="PF13690"/>
    </source>
</evidence>
<accession>A0A517DZ56</accession>
<dbReference type="Gene3D" id="3.40.1550.10">
    <property type="entry name" value="CheC-like"/>
    <property type="match status" value="1"/>
</dbReference>
<dbReference type="Proteomes" id="UP000320776">
    <property type="component" value="Chromosome"/>
</dbReference>
<gene>
    <name evidence="3" type="ORF">SPTER_40260</name>
</gene>